<sequence length="140" mass="15904">MFKKSLALTSLTLLLAASAIQINDASASTKPSQSLRSAPKLLRGYWETRYGLEAFKGNRVIYITKGFQPYEYKTKWSKGDVAHTFLYKQEIATLPIYIFQASHNKFHSIIATHQGAGVTFHRISHAKFKHLCKTWAKNRA</sequence>
<protein>
    <submittedName>
        <fullName evidence="2">Uncharacterized protein</fullName>
    </submittedName>
</protein>
<keyword evidence="1" id="KW-0732">Signal</keyword>
<dbReference type="PATRIC" id="fig|1423715.3.peg.488"/>
<evidence type="ECO:0000313" key="3">
    <source>
        <dbReference type="Proteomes" id="UP000051955"/>
    </source>
</evidence>
<reference evidence="2 3" key="1">
    <citation type="journal article" date="2015" name="Genome Announc.">
        <title>Expanding the biotechnology potential of lactobacilli through comparative genomics of 213 strains and associated genera.</title>
        <authorList>
            <person name="Sun Z."/>
            <person name="Harris H.M."/>
            <person name="McCann A."/>
            <person name="Guo C."/>
            <person name="Argimon S."/>
            <person name="Zhang W."/>
            <person name="Yang X."/>
            <person name="Jeffery I.B."/>
            <person name="Cooney J.C."/>
            <person name="Kagawa T.F."/>
            <person name="Liu W."/>
            <person name="Song Y."/>
            <person name="Salvetti E."/>
            <person name="Wrobel A."/>
            <person name="Rasinkangas P."/>
            <person name="Parkhill J."/>
            <person name="Rea M.C."/>
            <person name="O'Sullivan O."/>
            <person name="Ritari J."/>
            <person name="Douillard F.P."/>
            <person name="Paul Ross R."/>
            <person name="Yang R."/>
            <person name="Briner A.E."/>
            <person name="Felis G.E."/>
            <person name="de Vos W.M."/>
            <person name="Barrangou R."/>
            <person name="Klaenhammer T.R."/>
            <person name="Caufield P.W."/>
            <person name="Cui Y."/>
            <person name="Zhang H."/>
            <person name="O'Toole P.W."/>
        </authorList>
    </citation>
    <scope>NUCLEOTIDE SEQUENCE [LARGE SCALE GENOMIC DNA]</scope>
    <source>
        <strain evidence="2 3">DSM 19394</strain>
    </source>
</reference>
<comment type="caution">
    <text evidence="2">The sequence shown here is derived from an EMBL/GenBank/DDBJ whole genome shotgun (WGS) entry which is preliminary data.</text>
</comment>
<feature type="chain" id="PRO_5038751016" evidence="1">
    <location>
        <begin position="20"/>
        <end position="140"/>
    </location>
</feature>
<dbReference type="AlphaFoldDB" id="A0A0R1LP65"/>
<evidence type="ECO:0000313" key="2">
    <source>
        <dbReference type="EMBL" id="KRK94505.1"/>
    </source>
</evidence>
<dbReference type="RefSeq" id="WP_057803506.1">
    <property type="nucleotide sequence ID" value="NZ_AZDV01000026.1"/>
</dbReference>
<feature type="signal peptide" evidence="1">
    <location>
        <begin position="1"/>
        <end position="19"/>
    </location>
</feature>
<organism evidence="2 3">
    <name type="scientific">Levilactobacillus acidifarinae DSM 19394 = JCM 15949</name>
    <dbReference type="NCBI Taxonomy" id="1423715"/>
    <lineage>
        <taxon>Bacteria</taxon>
        <taxon>Bacillati</taxon>
        <taxon>Bacillota</taxon>
        <taxon>Bacilli</taxon>
        <taxon>Lactobacillales</taxon>
        <taxon>Lactobacillaceae</taxon>
        <taxon>Levilactobacillus</taxon>
    </lineage>
</organism>
<accession>A0A0R1LP65</accession>
<gene>
    <name evidence="2" type="ORF">FD25_GL000470</name>
</gene>
<evidence type="ECO:0000256" key="1">
    <source>
        <dbReference type="SAM" id="SignalP"/>
    </source>
</evidence>
<dbReference type="Proteomes" id="UP000051955">
    <property type="component" value="Unassembled WGS sequence"/>
</dbReference>
<proteinExistence type="predicted"/>
<name>A0A0R1LP65_9LACO</name>
<dbReference type="EMBL" id="AZDV01000026">
    <property type="protein sequence ID" value="KRK94505.1"/>
    <property type="molecule type" value="Genomic_DNA"/>
</dbReference>
<keyword evidence="3" id="KW-1185">Reference proteome</keyword>